<comment type="caution">
    <text evidence="7">The sequence shown here is derived from an EMBL/GenBank/DDBJ whole genome shotgun (WGS) entry which is preliminary data.</text>
</comment>
<dbReference type="InterPro" id="IPR013249">
    <property type="entry name" value="RNA_pol_sigma70_r4_t2"/>
</dbReference>
<evidence type="ECO:0000313" key="8">
    <source>
        <dbReference type="Proteomes" id="UP000324611"/>
    </source>
</evidence>
<reference evidence="7 8" key="1">
    <citation type="submission" date="2019-09" db="EMBL/GenBank/DDBJ databases">
        <title>Chitinophaga ginsengihumi sp. nov., isolated from soil of ginseng rhizosphere.</title>
        <authorList>
            <person name="Lee J."/>
        </authorList>
    </citation>
    <scope>NUCLEOTIDE SEQUENCE [LARGE SCALE GENOMIC DNA]</scope>
    <source>
        <strain evidence="7 8">BN140078</strain>
    </source>
</reference>
<keyword evidence="2" id="KW-0805">Transcription regulation</keyword>
<keyword evidence="3" id="KW-0731">Sigma factor</keyword>
<name>A0A5B2VT41_9BACT</name>
<dbReference type="Pfam" id="PF04542">
    <property type="entry name" value="Sigma70_r2"/>
    <property type="match status" value="1"/>
</dbReference>
<keyword evidence="8" id="KW-1185">Reference proteome</keyword>
<accession>A0A5B2VT41</accession>
<dbReference type="CDD" id="cd06171">
    <property type="entry name" value="Sigma70_r4"/>
    <property type="match status" value="1"/>
</dbReference>
<proteinExistence type="inferred from homology"/>
<dbReference type="AlphaFoldDB" id="A0A5B2VT41"/>
<evidence type="ECO:0000259" key="5">
    <source>
        <dbReference type="Pfam" id="PF04542"/>
    </source>
</evidence>
<protein>
    <submittedName>
        <fullName evidence="7">Sigma-70 family RNA polymerase sigma factor</fullName>
    </submittedName>
</protein>
<dbReference type="RefSeq" id="WP_149838814.1">
    <property type="nucleotide sequence ID" value="NZ_VUOC01000003.1"/>
</dbReference>
<dbReference type="NCBIfam" id="TIGR02937">
    <property type="entry name" value="sigma70-ECF"/>
    <property type="match status" value="1"/>
</dbReference>
<dbReference type="SUPFAM" id="SSF88946">
    <property type="entry name" value="Sigma2 domain of RNA polymerase sigma factors"/>
    <property type="match status" value="1"/>
</dbReference>
<gene>
    <name evidence="7" type="ORF">F0L74_15445</name>
</gene>
<dbReference type="EMBL" id="VUOC01000003">
    <property type="protein sequence ID" value="KAA2241299.1"/>
    <property type="molecule type" value="Genomic_DNA"/>
</dbReference>
<dbReference type="Gene3D" id="1.10.1740.10">
    <property type="match status" value="1"/>
</dbReference>
<sequence>MGTNITLTQDDLVRFQAGDHLAFSKIFDGYYDLIFQKVFKFCQSKEEAEEITQEAFIQLFIHRHNIQDCEGFFPYLYVTAKRLAISFYRKKIVRQEYQAELKNTYQEHDQPIEAALEGKYLNGILTEVLEELPPQQQMVYRMNKLEGYSYQDIAERAGLSRNTVRNHLSLASKFIRLRLEKILFLIIIIATIFF</sequence>
<dbReference type="PANTHER" id="PTHR43133:SF46">
    <property type="entry name" value="RNA POLYMERASE SIGMA-70 FACTOR ECF SUBFAMILY"/>
    <property type="match status" value="1"/>
</dbReference>
<dbReference type="GO" id="GO:0016987">
    <property type="term" value="F:sigma factor activity"/>
    <property type="evidence" value="ECO:0007669"/>
    <property type="project" value="UniProtKB-KW"/>
</dbReference>
<dbReference type="InterPro" id="IPR013324">
    <property type="entry name" value="RNA_pol_sigma_r3/r4-like"/>
</dbReference>
<dbReference type="SUPFAM" id="SSF88659">
    <property type="entry name" value="Sigma3 and sigma4 domains of RNA polymerase sigma factors"/>
    <property type="match status" value="1"/>
</dbReference>
<organism evidence="7 8">
    <name type="scientific">Chitinophaga agrisoli</name>
    <dbReference type="NCBI Taxonomy" id="2607653"/>
    <lineage>
        <taxon>Bacteria</taxon>
        <taxon>Pseudomonadati</taxon>
        <taxon>Bacteroidota</taxon>
        <taxon>Chitinophagia</taxon>
        <taxon>Chitinophagales</taxon>
        <taxon>Chitinophagaceae</taxon>
        <taxon>Chitinophaga</taxon>
    </lineage>
</organism>
<dbReference type="GO" id="GO:0006352">
    <property type="term" value="P:DNA-templated transcription initiation"/>
    <property type="evidence" value="ECO:0007669"/>
    <property type="project" value="InterPro"/>
</dbReference>
<evidence type="ECO:0000313" key="7">
    <source>
        <dbReference type="EMBL" id="KAA2241299.1"/>
    </source>
</evidence>
<dbReference type="InterPro" id="IPR039425">
    <property type="entry name" value="RNA_pol_sigma-70-like"/>
</dbReference>
<dbReference type="InterPro" id="IPR014284">
    <property type="entry name" value="RNA_pol_sigma-70_dom"/>
</dbReference>
<feature type="domain" description="RNA polymerase sigma-70 region 2" evidence="5">
    <location>
        <begin position="27"/>
        <end position="91"/>
    </location>
</feature>
<dbReference type="GO" id="GO:0003677">
    <property type="term" value="F:DNA binding"/>
    <property type="evidence" value="ECO:0007669"/>
    <property type="project" value="InterPro"/>
</dbReference>
<dbReference type="PANTHER" id="PTHR43133">
    <property type="entry name" value="RNA POLYMERASE ECF-TYPE SIGMA FACTO"/>
    <property type="match status" value="1"/>
</dbReference>
<dbReference type="InterPro" id="IPR013325">
    <property type="entry name" value="RNA_pol_sigma_r2"/>
</dbReference>
<comment type="similarity">
    <text evidence="1">Belongs to the sigma-70 factor family. ECF subfamily.</text>
</comment>
<evidence type="ECO:0000256" key="3">
    <source>
        <dbReference type="ARBA" id="ARBA00023082"/>
    </source>
</evidence>
<reference evidence="7 8" key="2">
    <citation type="submission" date="2019-09" db="EMBL/GenBank/DDBJ databases">
        <authorList>
            <person name="Jin C."/>
        </authorList>
    </citation>
    <scope>NUCLEOTIDE SEQUENCE [LARGE SCALE GENOMIC DNA]</scope>
    <source>
        <strain evidence="7 8">BN140078</strain>
    </source>
</reference>
<evidence type="ECO:0000259" key="6">
    <source>
        <dbReference type="Pfam" id="PF08281"/>
    </source>
</evidence>
<evidence type="ECO:0000256" key="2">
    <source>
        <dbReference type="ARBA" id="ARBA00023015"/>
    </source>
</evidence>
<evidence type="ECO:0000256" key="4">
    <source>
        <dbReference type="ARBA" id="ARBA00023163"/>
    </source>
</evidence>
<dbReference type="InterPro" id="IPR007627">
    <property type="entry name" value="RNA_pol_sigma70_r2"/>
</dbReference>
<evidence type="ECO:0000256" key="1">
    <source>
        <dbReference type="ARBA" id="ARBA00010641"/>
    </source>
</evidence>
<keyword evidence="4" id="KW-0804">Transcription</keyword>
<dbReference type="InterPro" id="IPR036388">
    <property type="entry name" value="WH-like_DNA-bd_sf"/>
</dbReference>
<dbReference type="Gene3D" id="1.10.10.10">
    <property type="entry name" value="Winged helix-like DNA-binding domain superfamily/Winged helix DNA-binding domain"/>
    <property type="match status" value="1"/>
</dbReference>
<dbReference type="Pfam" id="PF08281">
    <property type="entry name" value="Sigma70_r4_2"/>
    <property type="match status" value="1"/>
</dbReference>
<dbReference type="Proteomes" id="UP000324611">
    <property type="component" value="Unassembled WGS sequence"/>
</dbReference>
<feature type="domain" description="RNA polymerase sigma factor 70 region 4 type 2" evidence="6">
    <location>
        <begin position="124"/>
        <end position="173"/>
    </location>
</feature>